<feature type="chain" id="PRO_5002983760" description="DUF2782 domain-containing protein" evidence="1">
    <location>
        <begin position="21"/>
        <end position="113"/>
    </location>
</feature>
<dbReference type="STRING" id="522306.CAP2UW1_1116"/>
<name>C7RQV2_ACCRE</name>
<dbReference type="HOGENOM" id="CLU_145353_0_0_4"/>
<evidence type="ECO:0000256" key="1">
    <source>
        <dbReference type="SAM" id="SignalP"/>
    </source>
</evidence>
<dbReference type="EMBL" id="CP001715">
    <property type="protein sequence ID" value="ACV34450.1"/>
    <property type="molecule type" value="Genomic_DNA"/>
</dbReference>
<dbReference type="Gene3D" id="2.20.130.30">
    <property type="entry name" value="Protein of unknown function DUF2782"/>
    <property type="match status" value="1"/>
</dbReference>
<sequence precursor="true">MRRPPALFAVLALLAASAVAQTQTNLQPLPAVPPPPPDMAPFDAALEPQVTIKKREGDTVEEHRINGKLYRVKVTPADGIPYWLIDRQGDGNFTQETMGNHDVSVPQWVIGTF</sequence>
<dbReference type="InterPro" id="IPR021357">
    <property type="entry name" value="DUF2782"/>
</dbReference>
<dbReference type="KEGG" id="app:CAP2UW1_1116"/>
<keyword evidence="1" id="KW-0732">Signal</keyword>
<evidence type="ECO:0008006" key="3">
    <source>
        <dbReference type="Google" id="ProtNLM"/>
    </source>
</evidence>
<accession>C7RQV2</accession>
<gene>
    <name evidence="2" type="ordered locus">CAP2UW1_1116</name>
</gene>
<dbReference type="eggNOG" id="ENOG5032ZXK">
    <property type="taxonomic scope" value="Bacteria"/>
</dbReference>
<proteinExistence type="predicted"/>
<reference evidence="2" key="1">
    <citation type="submission" date="2009-08" db="EMBL/GenBank/DDBJ databases">
        <authorList>
            <consortium name="US DOE Joint Genome Institute"/>
            <person name="Lucas S."/>
            <person name="Copeland A."/>
            <person name="Lapidus A."/>
            <person name="Glavina del Rio T."/>
            <person name="Dalin E."/>
            <person name="Tice H."/>
            <person name="Bruce D."/>
            <person name="Barry K."/>
            <person name="Pitluck S."/>
            <person name="Lowry S."/>
            <person name="Larimer F."/>
            <person name="Land M."/>
            <person name="Hauser L."/>
            <person name="Kyrpides N."/>
            <person name="Ivanova N."/>
            <person name="McMahon K.D."/>
            <person name="Hugenholtz P."/>
        </authorList>
    </citation>
    <scope>NUCLEOTIDE SEQUENCE</scope>
    <source>
        <strain evidence="2">UW-1</strain>
    </source>
</reference>
<reference evidence="2" key="2">
    <citation type="submission" date="2009-09" db="EMBL/GenBank/DDBJ databases">
        <title>Complete sequence of chromosome of Candidatus Accumulibacter phosphatis clade IIA str. UW-1.</title>
        <authorList>
            <consortium name="US DOE Joint Genome Institute"/>
            <person name="Martin H.G."/>
            <person name="Ivanova N."/>
            <person name="Kunin V."/>
            <person name="Warnecke F."/>
            <person name="Barry K."/>
            <person name="He S."/>
            <person name="Salamov A."/>
            <person name="Szeto E."/>
            <person name="Dalin E."/>
            <person name="Pangilinan J.L."/>
            <person name="Lapidus A."/>
            <person name="Lowry S."/>
            <person name="Kyrpides N.C."/>
            <person name="McMahon K.D."/>
            <person name="Hugenholtz P."/>
        </authorList>
    </citation>
    <scope>NUCLEOTIDE SEQUENCE [LARGE SCALE GENOMIC DNA]</scope>
    <source>
        <strain evidence="2">UW-1</strain>
    </source>
</reference>
<dbReference type="Pfam" id="PF11191">
    <property type="entry name" value="DUF2782"/>
    <property type="match status" value="1"/>
</dbReference>
<evidence type="ECO:0000313" key="2">
    <source>
        <dbReference type="EMBL" id="ACV34450.1"/>
    </source>
</evidence>
<protein>
    <recommendedName>
        <fullName evidence="3">DUF2782 domain-containing protein</fullName>
    </recommendedName>
</protein>
<organism evidence="2">
    <name type="scientific">Accumulibacter regalis</name>
    <dbReference type="NCBI Taxonomy" id="522306"/>
    <lineage>
        <taxon>Bacteria</taxon>
        <taxon>Pseudomonadati</taxon>
        <taxon>Pseudomonadota</taxon>
        <taxon>Betaproteobacteria</taxon>
        <taxon>Candidatus Accumulibacter</taxon>
    </lineage>
</organism>
<dbReference type="AlphaFoldDB" id="C7RQV2"/>
<dbReference type="OrthoDB" id="5296182at2"/>
<feature type="signal peptide" evidence="1">
    <location>
        <begin position="1"/>
        <end position="20"/>
    </location>
</feature>